<keyword evidence="8 11" id="KW-0067">ATP-binding</keyword>
<dbReference type="KEGG" id="vao:FA707_06080"/>
<evidence type="ECO:0000313" key="13">
    <source>
        <dbReference type="Proteomes" id="UP000298615"/>
    </source>
</evidence>
<dbReference type="OrthoDB" id="9801549at2"/>
<keyword evidence="7 11" id="KW-0658">Purine biosynthesis</keyword>
<evidence type="ECO:0000256" key="3">
    <source>
        <dbReference type="ARBA" id="ARBA00012217"/>
    </source>
</evidence>
<evidence type="ECO:0000256" key="4">
    <source>
        <dbReference type="ARBA" id="ARBA00016460"/>
    </source>
</evidence>
<comment type="similarity">
    <text evidence="2 11">Belongs to the SAICAR synthetase family.</text>
</comment>
<keyword evidence="13" id="KW-1185">Reference proteome</keyword>
<dbReference type="PROSITE" id="PS01058">
    <property type="entry name" value="SAICAR_SYNTHETASE_2"/>
    <property type="match status" value="1"/>
</dbReference>
<dbReference type="EC" id="6.3.2.6" evidence="3 11"/>
<evidence type="ECO:0000256" key="10">
    <source>
        <dbReference type="ARBA" id="ARBA00048475"/>
    </source>
</evidence>
<dbReference type="InterPro" id="IPR001636">
    <property type="entry name" value="SAICAR_synth"/>
</dbReference>
<dbReference type="RefSeq" id="WP_136953395.1">
    <property type="nucleotide sequence ID" value="NZ_CP039712.1"/>
</dbReference>
<accession>A0A4D7CTT3</accession>
<dbReference type="GO" id="GO:0005524">
    <property type="term" value="F:ATP binding"/>
    <property type="evidence" value="ECO:0007669"/>
    <property type="project" value="UniProtKB-KW"/>
</dbReference>
<dbReference type="PROSITE" id="PS01057">
    <property type="entry name" value="SAICAR_SYNTHETASE_1"/>
    <property type="match status" value="1"/>
</dbReference>
<dbReference type="GO" id="GO:0004639">
    <property type="term" value="F:phosphoribosylaminoimidazolesuccinocarboxamide synthase activity"/>
    <property type="evidence" value="ECO:0007669"/>
    <property type="project" value="UniProtKB-UniRule"/>
</dbReference>
<dbReference type="HAMAP" id="MF_00137">
    <property type="entry name" value="SAICAR_synth"/>
    <property type="match status" value="1"/>
</dbReference>
<gene>
    <name evidence="11" type="primary">purC</name>
    <name evidence="12" type="ORF">FA707_06080</name>
</gene>
<evidence type="ECO:0000256" key="9">
    <source>
        <dbReference type="ARBA" id="ARBA00030409"/>
    </source>
</evidence>
<dbReference type="Proteomes" id="UP000298615">
    <property type="component" value="Chromosome"/>
</dbReference>
<comment type="pathway">
    <text evidence="1 11">Purine metabolism; IMP biosynthesis via de novo pathway; 5-amino-1-(5-phospho-D-ribosyl)imidazole-4-carboxamide from 5-amino-1-(5-phospho-D-ribosyl)imidazole-4-carboxylate: step 1/2.</text>
</comment>
<dbReference type="InterPro" id="IPR050089">
    <property type="entry name" value="SAICAR_synthetase"/>
</dbReference>
<dbReference type="UniPathway" id="UPA00074">
    <property type="reaction ID" value="UER00131"/>
</dbReference>
<evidence type="ECO:0000256" key="7">
    <source>
        <dbReference type="ARBA" id="ARBA00022755"/>
    </source>
</evidence>
<evidence type="ECO:0000256" key="8">
    <source>
        <dbReference type="ARBA" id="ARBA00022840"/>
    </source>
</evidence>
<dbReference type="NCBIfam" id="TIGR00081">
    <property type="entry name" value="purC"/>
    <property type="match status" value="1"/>
</dbReference>
<sequence length="240" mass="27185">MTANELIYAGKAKKLFTTDTPDVLWVEYLDQATALNGLKKDTVIGKGQLNNQITSRVFDYLTAKGIKHHFIKQESATEQTIQRLSIIPLEVVVRNVVAGSFAKRFGLEEGAKLAQPIVEFYYKKDELDDPFINDAHVLFLDVATETEIAELKAQALEINQVLIELFNQLGIQLVDFKLEFGRNQAGEIVLGDEISPDTCRLWDKETGDHLDKDVYRREIGGIVSVYEEVLRRLEQLEGEK</sequence>
<dbReference type="EMBL" id="CP039712">
    <property type="protein sequence ID" value="QCI86564.1"/>
    <property type="molecule type" value="Genomic_DNA"/>
</dbReference>
<comment type="catalytic activity">
    <reaction evidence="10 11">
        <text>5-amino-1-(5-phospho-D-ribosyl)imidazole-4-carboxylate + L-aspartate + ATP = (2S)-2-[5-amino-1-(5-phospho-beta-D-ribosyl)imidazole-4-carboxamido]succinate + ADP + phosphate + 2 H(+)</text>
        <dbReference type="Rhea" id="RHEA:22628"/>
        <dbReference type="ChEBI" id="CHEBI:15378"/>
        <dbReference type="ChEBI" id="CHEBI:29991"/>
        <dbReference type="ChEBI" id="CHEBI:30616"/>
        <dbReference type="ChEBI" id="CHEBI:43474"/>
        <dbReference type="ChEBI" id="CHEBI:58443"/>
        <dbReference type="ChEBI" id="CHEBI:77657"/>
        <dbReference type="ChEBI" id="CHEBI:456216"/>
        <dbReference type="EC" id="6.3.2.6"/>
    </reaction>
</comment>
<dbReference type="InterPro" id="IPR018236">
    <property type="entry name" value="SAICAR_synthetase_CS"/>
</dbReference>
<reference evidence="12 13" key="1">
    <citation type="submission" date="2019-04" db="EMBL/GenBank/DDBJ databases">
        <title>Vagococcus sp. nov., isolated from faeces of yaks (Bos grunniens).</title>
        <authorList>
            <person name="Ge Y."/>
        </authorList>
    </citation>
    <scope>NUCLEOTIDE SEQUENCE [LARGE SCALE GENOMIC DNA]</scope>
    <source>
        <strain evidence="12 13">MN-17</strain>
    </source>
</reference>
<protein>
    <recommendedName>
        <fullName evidence="4 11">Phosphoribosylaminoimidazole-succinocarboxamide synthase</fullName>
        <ecNumber evidence="3 11">6.3.2.6</ecNumber>
    </recommendedName>
    <alternativeName>
        <fullName evidence="9 11">SAICAR synthetase</fullName>
    </alternativeName>
</protein>
<dbReference type="GO" id="GO:0006189">
    <property type="term" value="P:'de novo' IMP biosynthetic process"/>
    <property type="evidence" value="ECO:0007669"/>
    <property type="project" value="UniProtKB-UniRule"/>
</dbReference>
<keyword evidence="6 11" id="KW-0547">Nucleotide-binding</keyword>
<dbReference type="InterPro" id="IPR028923">
    <property type="entry name" value="SAICAR_synt/ADE2_N"/>
</dbReference>
<evidence type="ECO:0000256" key="6">
    <source>
        <dbReference type="ARBA" id="ARBA00022741"/>
    </source>
</evidence>
<dbReference type="Pfam" id="PF01259">
    <property type="entry name" value="SAICAR_synt"/>
    <property type="match status" value="1"/>
</dbReference>
<dbReference type="FunFam" id="3.30.470.20:FF:000006">
    <property type="entry name" value="Phosphoribosylaminoimidazole-succinocarboxamide synthase"/>
    <property type="match status" value="1"/>
</dbReference>
<dbReference type="SUPFAM" id="SSF56104">
    <property type="entry name" value="SAICAR synthase-like"/>
    <property type="match status" value="1"/>
</dbReference>
<evidence type="ECO:0000256" key="1">
    <source>
        <dbReference type="ARBA" id="ARBA00004672"/>
    </source>
</evidence>
<evidence type="ECO:0000256" key="2">
    <source>
        <dbReference type="ARBA" id="ARBA00010190"/>
    </source>
</evidence>
<dbReference type="PANTHER" id="PTHR43599:SF3">
    <property type="entry name" value="SI:DKEY-6E2.2"/>
    <property type="match status" value="1"/>
</dbReference>
<organism evidence="12 13">
    <name type="scientific">Vagococcus zengguangii</name>
    <dbReference type="NCBI Taxonomy" id="2571750"/>
    <lineage>
        <taxon>Bacteria</taxon>
        <taxon>Bacillati</taxon>
        <taxon>Bacillota</taxon>
        <taxon>Bacilli</taxon>
        <taxon>Lactobacillales</taxon>
        <taxon>Enterococcaceae</taxon>
        <taxon>Vagococcus</taxon>
    </lineage>
</organism>
<dbReference type="CDD" id="cd01415">
    <property type="entry name" value="SAICAR_synt_PurC"/>
    <property type="match status" value="1"/>
</dbReference>
<dbReference type="GO" id="GO:0009236">
    <property type="term" value="P:cobalamin biosynthetic process"/>
    <property type="evidence" value="ECO:0007669"/>
    <property type="project" value="InterPro"/>
</dbReference>
<proteinExistence type="inferred from homology"/>
<dbReference type="Gene3D" id="3.30.470.20">
    <property type="entry name" value="ATP-grasp fold, B domain"/>
    <property type="match status" value="1"/>
</dbReference>
<keyword evidence="5 11" id="KW-0436">Ligase</keyword>
<name>A0A4D7CTT3_9ENTE</name>
<dbReference type="InterPro" id="IPR033934">
    <property type="entry name" value="SAICAR_synt_PurC"/>
</dbReference>
<evidence type="ECO:0000256" key="11">
    <source>
        <dbReference type="HAMAP-Rule" id="MF_00137"/>
    </source>
</evidence>
<dbReference type="Gene3D" id="3.30.200.20">
    <property type="entry name" value="Phosphorylase Kinase, domain 1"/>
    <property type="match status" value="1"/>
</dbReference>
<dbReference type="AlphaFoldDB" id="A0A4D7CTT3"/>
<dbReference type="PANTHER" id="PTHR43599">
    <property type="entry name" value="MULTIFUNCTIONAL PROTEIN ADE2"/>
    <property type="match status" value="1"/>
</dbReference>
<evidence type="ECO:0000313" key="12">
    <source>
        <dbReference type="EMBL" id="QCI86564.1"/>
    </source>
</evidence>
<evidence type="ECO:0000256" key="5">
    <source>
        <dbReference type="ARBA" id="ARBA00022598"/>
    </source>
</evidence>